<dbReference type="STRING" id="1070870.SAMN05444351_0926"/>
<reference evidence="2 3" key="1">
    <citation type="submission" date="2016-11" db="EMBL/GenBank/DDBJ databases">
        <authorList>
            <person name="Jaros S."/>
            <person name="Januszkiewicz K."/>
            <person name="Wedrychowicz H."/>
        </authorList>
    </citation>
    <scope>NUCLEOTIDE SEQUENCE [LARGE SCALE GENOMIC DNA]</scope>
    <source>
        <strain evidence="2 3">DSM 45408</strain>
    </source>
</reference>
<name>A0A1M5ET69_9ACTN</name>
<organism evidence="2 3">
    <name type="scientific">Geodermatophilus nigrescens</name>
    <dbReference type="NCBI Taxonomy" id="1070870"/>
    <lineage>
        <taxon>Bacteria</taxon>
        <taxon>Bacillati</taxon>
        <taxon>Actinomycetota</taxon>
        <taxon>Actinomycetes</taxon>
        <taxon>Geodermatophilales</taxon>
        <taxon>Geodermatophilaceae</taxon>
        <taxon>Geodermatophilus</taxon>
    </lineage>
</organism>
<protein>
    <submittedName>
        <fullName evidence="2">Uncharacterized protein</fullName>
    </submittedName>
</protein>
<evidence type="ECO:0000313" key="2">
    <source>
        <dbReference type="EMBL" id="SHF82435.1"/>
    </source>
</evidence>
<dbReference type="RefSeq" id="WP_073418825.1">
    <property type="nucleotide sequence ID" value="NZ_FQVX01000001.1"/>
</dbReference>
<feature type="chain" id="PRO_5013336397" evidence="1">
    <location>
        <begin position="29"/>
        <end position="158"/>
    </location>
</feature>
<gene>
    <name evidence="2" type="ORF">SAMN05444351_0926</name>
</gene>
<proteinExistence type="predicted"/>
<dbReference type="OrthoDB" id="9913575at2"/>
<evidence type="ECO:0000256" key="1">
    <source>
        <dbReference type="SAM" id="SignalP"/>
    </source>
</evidence>
<sequence length="158" mass="16495">MSHSAARLAAVTVGASAVLLGLAAPALAAPPTIERVQVDETFADEFLSEECGVDVTTTVVGHVTFRTFGRDGTGPTVLTTVNLSITATAGDNTIRFRNVGADLERRTSDGDLILSVIGQVPFDFNGVFKINLTTGEWVHVPGALRPDDLAEACAILTA</sequence>
<accession>A0A1M5ET69</accession>
<dbReference type="AlphaFoldDB" id="A0A1M5ET69"/>
<evidence type="ECO:0000313" key="3">
    <source>
        <dbReference type="Proteomes" id="UP000184471"/>
    </source>
</evidence>
<dbReference type="Proteomes" id="UP000184471">
    <property type="component" value="Unassembled WGS sequence"/>
</dbReference>
<keyword evidence="3" id="KW-1185">Reference proteome</keyword>
<keyword evidence="1" id="KW-0732">Signal</keyword>
<dbReference type="EMBL" id="FQVX01000001">
    <property type="protein sequence ID" value="SHF82435.1"/>
    <property type="molecule type" value="Genomic_DNA"/>
</dbReference>
<feature type="signal peptide" evidence="1">
    <location>
        <begin position="1"/>
        <end position="28"/>
    </location>
</feature>